<proteinExistence type="predicted"/>
<reference evidence="2" key="1">
    <citation type="journal article" date="2023" name="Mol. Biol. Evol.">
        <title>Third-Generation Sequencing Reveals the Adaptive Role of the Epigenome in Three Deep-Sea Polychaetes.</title>
        <authorList>
            <person name="Perez M."/>
            <person name="Aroh O."/>
            <person name="Sun Y."/>
            <person name="Lan Y."/>
            <person name="Juniper S.K."/>
            <person name="Young C.R."/>
            <person name="Angers B."/>
            <person name="Qian P.Y."/>
        </authorList>
    </citation>
    <scope>NUCLEOTIDE SEQUENCE</scope>
    <source>
        <strain evidence="2">R07B-5</strain>
    </source>
</reference>
<keyword evidence="3" id="KW-1185">Reference proteome</keyword>
<feature type="compositionally biased region" description="Basic and acidic residues" evidence="1">
    <location>
        <begin position="80"/>
        <end position="92"/>
    </location>
</feature>
<dbReference type="InterPro" id="IPR036514">
    <property type="entry name" value="SGNH_hydro_sf"/>
</dbReference>
<dbReference type="Gene3D" id="3.40.50.1110">
    <property type="entry name" value="SGNH hydrolase"/>
    <property type="match status" value="1"/>
</dbReference>
<comment type="caution">
    <text evidence="2">The sequence shown here is derived from an EMBL/GenBank/DDBJ whole genome shotgun (WGS) entry which is preliminary data.</text>
</comment>
<evidence type="ECO:0000313" key="2">
    <source>
        <dbReference type="EMBL" id="KAK2142727.1"/>
    </source>
</evidence>
<feature type="region of interest" description="Disordered" evidence="1">
    <location>
        <begin position="453"/>
        <end position="479"/>
    </location>
</feature>
<feature type="compositionally biased region" description="Polar residues" evidence="1">
    <location>
        <begin position="229"/>
        <end position="246"/>
    </location>
</feature>
<dbReference type="AlphaFoldDB" id="A0AAD9IY49"/>
<dbReference type="SUPFAM" id="SSF52266">
    <property type="entry name" value="SGNH hydrolase"/>
    <property type="match status" value="1"/>
</dbReference>
<organism evidence="2 3">
    <name type="scientific">Ridgeia piscesae</name>
    <name type="common">Tubeworm</name>
    <dbReference type="NCBI Taxonomy" id="27915"/>
    <lineage>
        <taxon>Eukaryota</taxon>
        <taxon>Metazoa</taxon>
        <taxon>Spiralia</taxon>
        <taxon>Lophotrochozoa</taxon>
        <taxon>Annelida</taxon>
        <taxon>Polychaeta</taxon>
        <taxon>Sedentaria</taxon>
        <taxon>Canalipalpata</taxon>
        <taxon>Sabellida</taxon>
        <taxon>Siboglinidae</taxon>
        <taxon>Ridgeia</taxon>
    </lineage>
</organism>
<dbReference type="Proteomes" id="UP001209878">
    <property type="component" value="Unassembled WGS sequence"/>
</dbReference>
<name>A0AAD9IY49_RIDPI</name>
<feature type="region of interest" description="Disordered" evidence="1">
    <location>
        <begin position="1"/>
        <end position="92"/>
    </location>
</feature>
<evidence type="ECO:0000256" key="1">
    <source>
        <dbReference type="SAM" id="MobiDB-lite"/>
    </source>
</evidence>
<feature type="compositionally biased region" description="Basic residues" evidence="1">
    <location>
        <begin position="202"/>
        <end position="213"/>
    </location>
</feature>
<feature type="compositionally biased region" description="Basic residues" evidence="1">
    <location>
        <begin position="253"/>
        <end position="267"/>
    </location>
</feature>
<sequence length="479" mass="52835">MEASQEGESGHEVTDTKVVIKTEEPEVEAAPKEAEKPSKVCTSGDTDDVPATDPVVVSKQTAGGDCLSPPSGDATPAPIEAKEPEKSPVDPEKRVAALEKELQRLHRSEAEKTKHSKQQEERLRSFDKRYETLQMSNCHLAEVNSYLCQRAIQLEQALHHMGIDPTSIGRRLKAELRNKVLTPFTERQPLSAEEVAVLSNRSSKRRRKRRGKPGSRLDQDGIGEENNSRRSSTGDGTMSGQSSNANDGGAAALKKKTKRRNNRFRGRRQREVNWADVLLVTDCYSRTTLNTKEIEHADSVVVRVKPLRCDKNILDATEYISHADDWQPLKCLMYLVGSNDLRDGNKSVQMCIDETAELVSKTQKLLPDTHIALSSVLLPDDSDEHWFSDRAAEFNAGLRQMCDSCPLLHFVNNANIGRGAVQYGSDGVDLLGEGRQLLLGNISRVVGSVLDLFPTSPQPPPADNIGNGEPNHAHLSGQE</sequence>
<feature type="compositionally biased region" description="Basic and acidic residues" evidence="1">
    <location>
        <begin position="8"/>
        <end position="38"/>
    </location>
</feature>
<protein>
    <submittedName>
        <fullName evidence="2">Uncharacterized protein</fullName>
    </submittedName>
</protein>
<feature type="region of interest" description="Disordered" evidence="1">
    <location>
        <begin position="194"/>
        <end position="267"/>
    </location>
</feature>
<evidence type="ECO:0000313" key="3">
    <source>
        <dbReference type="Proteomes" id="UP001209878"/>
    </source>
</evidence>
<dbReference type="EMBL" id="JAODUO010004774">
    <property type="protein sequence ID" value="KAK2142727.1"/>
    <property type="molecule type" value="Genomic_DNA"/>
</dbReference>
<gene>
    <name evidence="2" type="ORF">NP493_4792g00000</name>
</gene>
<accession>A0AAD9IY49</accession>